<dbReference type="RefSeq" id="XP_036628673.1">
    <property type="nucleotide sequence ID" value="XM_036779284.1"/>
</dbReference>
<dbReference type="EMBL" id="JACETU010000007">
    <property type="protein sequence ID" value="KAF7424479.1"/>
    <property type="molecule type" value="Genomic_DNA"/>
</dbReference>
<feature type="compositionally biased region" description="Acidic residues" evidence="3">
    <location>
        <begin position="348"/>
        <end position="372"/>
    </location>
</feature>
<accession>A0A8H7DN99</accession>
<dbReference type="PANTHER" id="PTHR44943">
    <property type="entry name" value="CELLULOSE SYNTHASE OPERON PROTEIN C"/>
    <property type="match status" value="1"/>
</dbReference>
<evidence type="ECO:0000256" key="1">
    <source>
        <dbReference type="ARBA" id="ARBA00022737"/>
    </source>
</evidence>
<feature type="compositionally biased region" description="Basic residues" evidence="3">
    <location>
        <begin position="1"/>
        <end position="10"/>
    </location>
</feature>
<dbReference type="AlphaFoldDB" id="A0A8H7DN99"/>
<evidence type="ECO:0000313" key="4">
    <source>
        <dbReference type="EMBL" id="KAF7424479.1"/>
    </source>
</evidence>
<sequence length="372" mass="41281">MGRTRTKKKAKATESSSKNPPSVQALLEKAESLIEQCDYDLALRFIKRILDQEPKNVVAREMLGVALLETGDLVEAKETFLTLIPPNPDAPSPPPPSAYLYLAQLSDDDPKSSLSYYQSAIDVFGVQLKGKERATAGDGAGDDSEIKSNIVRALIAMVEIWMDPSYDLCFEPDAEKTCEGLLNHALQVDPGNSEALQALASVRMSQERPDDAKACLEEAWSTWKDLDPDDPRLPPLSSRLSMVKLFLELALYTPALLVLKGIMDNDDQDVEAWYLEGWCFYLMSEQAKESGGSLDEMTSEELAKDSRDCLDTCVVLHTNQEHPDEPLLDHAKELISKLEALGIQTSPVEEEEPEGEVEWEDVDSEDEDVEMA</sequence>
<feature type="region of interest" description="Disordered" evidence="3">
    <location>
        <begin position="1"/>
        <end position="23"/>
    </location>
</feature>
<keyword evidence="1" id="KW-0677">Repeat</keyword>
<protein>
    <recommendedName>
        <fullName evidence="6">TPR-like protein</fullName>
    </recommendedName>
</protein>
<dbReference type="Pfam" id="PF14559">
    <property type="entry name" value="TPR_19"/>
    <property type="match status" value="1"/>
</dbReference>
<dbReference type="CDD" id="cd24142">
    <property type="entry name" value="ACL4-like"/>
    <property type="match status" value="1"/>
</dbReference>
<dbReference type="Gene3D" id="1.25.40.10">
    <property type="entry name" value="Tetratricopeptide repeat domain"/>
    <property type="match status" value="1"/>
</dbReference>
<dbReference type="Proteomes" id="UP000623687">
    <property type="component" value="Unassembled WGS sequence"/>
</dbReference>
<comment type="caution">
    <text evidence="4">The sequence shown here is derived from an EMBL/GenBank/DDBJ whole genome shotgun (WGS) entry which is preliminary data.</text>
</comment>
<evidence type="ECO:0000313" key="5">
    <source>
        <dbReference type="Proteomes" id="UP000623687"/>
    </source>
</evidence>
<evidence type="ECO:0000256" key="3">
    <source>
        <dbReference type="SAM" id="MobiDB-lite"/>
    </source>
</evidence>
<dbReference type="InterPro" id="IPR051685">
    <property type="entry name" value="Ycf3/AcsC/BcsC/TPR_MFPF"/>
</dbReference>
<keyword evidence="2" id="KW-0802">TPR repeat</keyword>
<dbReference type="GeneID" id="59379604"/>
<name>A0A8H7DN99_PLEOS</name>
<dbReference type="OrthoDB" id="1914839at2759"/>
<feature type="region of interest" description="Disordered" evidence="3">
    <location>
        <begin position="342"/>
        <end position="372"/>
    </location>
</feature>
<dbReference type="VEuPathDB" id="FungiDB:PC9H_009786"/>
<organism evidence="4 5">
    <name type="scientific">Pleurotus ostreatus</name>
    <name type="common">Oyster mushroom</name>
    <name type="synonym">White-rot fungus</name>
    <dbReference type="NCBI Taxonomy" id="5322"/>
    <lineage>
        <taxon>Eukaryota</taxon>
        <taxon>Fungi</taxon>
        <taxon>Dikarya</taxon>
        <taxon>Basidiomycota</taxon>
        <taxon>Agaricomycotina</taxon>
        <taxon>Agaricomycetes</taxon>
        <taxon>Agaricomycetidae</taxon>
        <taxon>Agaricales</taxon>
        <taxon>Pleurotineae</taxon>
        <taxon>Pleurotaceae</taxon>
        <taxon>Pleurotus</taxon>
    </lineage>
</organism>
<reference evidence="4" key="1">
    <citation type="submission" date="2019-07" db="EMBL/GenBank/DDBJ databases">
        <authorList>
            <person name="Palmer J.M."/>
        </authorList>
    </citation>
    <scope>NUCLEOTIDE SEQUENCE</scope>
    <source>
        <strain evidence="4">PC9</strain>
    </source>
</reference>
<keyword evidence="5" id="KW-1185">Reference proteome</keyword>
<evidence type="ECO:0008006" key="6">
    <source>
        <dbReference type="Google" id="ProtNLM"/>
    </source>
</evidence>
<proteinExistence type="predicted"/>
<dbReference type="SMART" id="SM00028">
    <property type="entry name" value="TPR"/>
    <property type="match status" value="2"/>
</dbReference>
<dbReference type="SUPFAM" id="SSF48452">
    <property type="entry name" value="TPR-like"/>
    <property type="match status" value="2"/>
</dbReference>
<gene>
    <name evidence="4" type="ORF">PC9H_009786</name>
</gene>
<dbReference type="InterPro" id="IPR011990">
    <property type="entry name" value="TPR-like_helical_dom_sf"/>
</dbReference>
<dbReference type="PANTHER" id="PTHR44943:SF8">
    <property type="entry name" value="TPR REPEAT-CONTAINING PROTEIN MJ0263"/>
    <property type="match status" value="1"/>
</dbReference>
<dbReference type="InterPro" id="IPR019734">
    <property type="entry name" value="TPR_rpt"/>
</dbReference>
<evidence type="ECO:0000256" key="2">
    <source>
        <dbReference type="ARBA" id="ARBA00022803"/>
    </source>
</evidence>